<dbReference type="InterPro" id="IPR037171">
    <property type="entry name" value="NagB/RpiA_transferase-like"/>
</dbReference>
<evidence type="ECO:0000256" key="4">
    <source>
        <dbReference type="ARBA" id="ARBA00023163"/>
    </source>
</evidence>
<evidence type="ECO:0000256" key="2">
    <source>
        <dbReference type="ARBA" id="ARBA00023015"/>
    </source>
</evidence>
<organism evidence="6 7">
    <name type="scientific">Cutibacterium equinum</name>
    <dbReference type="NCBI Taxonomy" id="3016342"/>
    <lineage>
        <taxon>Bacteria</taxon>
        <taxon>Bacillati</taxon>
        <taxon>Actinomycetota</taxon>
        <taxon>Actinomycetes</taxon>
        <taxon>Propionibacteriales</taxon>
        <taxon>Propionibacteriaceae</taxon>
        <taxon>Cutibacterium</taxon>
    </lineage>
</organism>
<evidence type="ECO:0000256" key="1">
    <source>
        <dbReference type="ARBA" id="ARBA00010466"/>
    </source>
</evidence>
<dbReference type="RefSeq" id="WP_271418818.1">
    <property type="nucleotide sequence ID" value="NZ_CP115668.1"/>
</dbReference>
<dbReference type="EMBL" id="CP115668">
    <property type="protein sequence ID" value="WCC80638.1"/>
    <property type="molecule type" value="Genomic_DNA"/>
</dbReference>
<dbReference type="PANTHER" id="PTHR34294:SF1">
    <property type="entry name" value="TRANSCRIPTIONAL REGULATOR LSRR"/>
    <property type="match status" value="1"/>
</dbReference>
<reference evidence="6 7" key="1">
    <citation type="submission" date="2023-01" db="EMBL/GenBank/DDBJ databases">
        <authorList>
            <person name="Lee S.H."/>
            <person name="Jung H.S."/>
            <person name="Yun J.U."/>
        </authorList>
    </citation>
    <scope>NUCLEOTIDE SEQUENCE [LARGE SCALE GENOMIC DNA]</scope>
    <source>
        <strain evidence="6 7">CBA3108</strain>
    </source>
</reference>
<keyword evidence="3" id="KW-0238">DNA-binding</keyword>
<dbReference type="PANTHER" id="PTHR34294">
    <property type="entry name" value="TRANSCRIPTIONAL REGULATOR-RELATED"/>
    <property type="match status" value="1"/>
</dbReference>
<name>A0ABY7R014_9ACTN</name>
<dbReference type="Pfam" id="PF04198">
    <property type="entry name" value="Sugar-bind"/>
    <property type="match status" value="1"/>
</dbReference>
<keyword evidence="4" id="KW-0804">Transcription</keyword>
<comment type="similarity">
    <text evidence="1">Belongs to the SorC transcriptional regulatory family.</text>
</comment>
<evidence type="ECO:0000256" key="3">
    <source>
        <dbReference type="ARBA" id="ARBA00023125"/>
    </source>
</evidence>
<dbReference type="InterPro" id="IPR051054">
    <property type="entry name" value="SorC_transcr_regulators"/>
</dbReference>
<protein>
    <recommendedName>
        <fullName evidence="5">Sugar-binding domain-containing protein</fullName>
    </recommendedName>
</protein>
<keyword evidence="7" id="KW-1185">Reference proteome</keyword>
<feature type="domain" description="Sugar-binding" evidence="5">
    <location>
        <begin position="58"/>
        <end position="310"/>
    </location>
</feature>
<gene>
    <name evidence="6" type="ORF">O6R08_03885</name>
</gene>
<evidence type="ECO:0000259" key="5">
    <source>
        <dbReference type="Pfam" id="PF04198"/>
    </source>
</evidence>
<keyword evidence="2" id="KW-0805">Transcription regulation</keyword>
<evidence type="ECO:0000313" key="7">
    <source>
        <dbReference type="Proteomes" id="UP001212097"/>
    </source>
</evidence>
<dbReference type="Proteomes" id="UP001212097">
    <property type="component" value="Chromosome"/>
</dbReference>
<dbReference type="InterPro" id="IPR007324">
    <property type="entry name" value="Sugar-bd_dom_put"/>
</dbReference>
<proteinExistence type="inferred from homology"/>
<dbReference type="Gene3D" id="3.40.50.1360">
    <property type="match status" value="1"/>
</dbReference>
<dbReference type="Gene3D" id="1.10.10.60">
    <property type="entry name" value="Homeodomain-like"/>
    <property type="match status" value="1"/>
</dbReference>
<sequence>MTDREHIQTLLTVARRYWLEQASQAEIAKEIGYSRSMVSRLLDEARRRGIITFTVQHPLERAIELEDDLTRTFGLSCARAAMADGDSAADEVSRMAADLVTTYMHSDSVIALSNGRGVASVVRAMAPKRHPEATVVQAIGGTARGNLLLDSPELCRQMAERLGCAYRVMPAPVLVSNPQVAAALKAEKSIGMTIAMASHADILVTGVGAVGVNSVAPIFDHVMPERAHAELLSRGAVGHICGHHIDAQGRHVDADFCQGLMTIPIDRIPSITHVIVSAFGAEKVPALAAILRGHLVTDLVTDIETAKAVLDHRDLG</sequence>
<dbReference type="SUPFAM" id="SSF100950">
    <property type="entry name" value="NagB/RpiA/CoA transferase-like"/>
    <property type="match status" value="1"/>
</dbReference>
<accession>A0ABY7R014</accession>
<evidence type="ECO:0000313" key="6">
    <source>
        <dbReference type="EMBL" id="WCC80638.1"/>
    </source>
</evidence>
<reference evidence="6 7" key="2">
    <citation type="submission" date="2023-06" db="EMBL/GenBank/DDBJ databases">
        <title>The Gram-positive Non-spore-bearing Anaerobic Bacilli of Human Feces.</title>
        <authorList>
            <person name="Eggerth A.H."/>
        </authorList>
    </citation>
    <scope>NUCLEOTIDE SEQUENCE [LARGE SCALE GENOMIC DNA]</scope>
    <source>
        <strain evidence="6 7">CBA3108</strain>
    </source>
</reference>